<protein>
    <submittedName>
        <fullName evidence="1">Uncharacterized protein</fullName>
    </submittedName>
</protein>
<dbReference type="Gramene" id="Zm00001eb376500_T001">
    <property type="protein sequence ID" value="Zm00001eb376500_P001"/>
    <property type="gene ID" value="Zm00001eb376500"/>
</dbReference>
<dbReference type="EnsemblPlants" id="Zm00001eb376500_T001">
    <property type="protein sequence ID" value="Zm00001eb376500_P001"/>
    <property type="gene ID" value="Zm00001eb376500"/>
</dbReference>
<evidence type="ECO:0000313" key="1">
    <source>
        <dbReference type="EnsemblPlants" id="Zm00001eb376500_P001"/>
    </source>
</evidence>
<proteinExistence type="predicted"/>
<dbReference type="AlphaFoldDB" id="A0A804R0I7"/>
<name>A0A804R0I7_MAIZE</name>
<evidence type="ECO:0000313" key="2">
    <source>
        <dbReference type="Proteomes" id="UP000007305"/>
    </source>
</evidence>
<organism evidence="1 2">
    <name type="scientific">Zea mays</name>
    <name type="common">Maize</name>
    <dbReference type="NCBI Taxonomy" id="4577"/>
    <lineage>
        <taxon>Eukaryota</taxon>
        <taxon>Viridiplantae</taxon>
        <taxon>Streptophyta</taxon>
        <taxon>Embryophyta</taxon>
        <taxon>Tracheophyta</taxon>
        <taxon>Spermatophyta</taxon>
        <taxon>Magnoliopsida</taxon>
        <taxon>Liliopsida</taxon>
        <taxon>Poales</taxon>
        <taxon>Poaceae</taxon>
        <taxon>PACMAD clade</taxon>
        <taxon>Panicoideae</taxon>
        <taxon>Andropogonodae</taxon>
        <taxon>Andropogoneae</taxon>
        <taxon>Tripsacinae</taxon>
        <taxon>Zea</taxon>
    </lineage>
</organism>
<accession>A0A804R0I7</accession>
<sequence length="107" mass="11674">MLLCTAITTTRRTFPPVAHAIGVWNIGVKNGENQHLQIRFHPAVSVRRPRVLAVRLRGAAGRAEPTALTSLTWGWLWGLGAHGGGATSPTTLGKSKWFSLSLVDRFF</sequence>
<keyword evidence="2" id="KW-1185">Reference proteome</keyword>
<reference evidence="2" key="1">
    <citation type="journal article" date="2009" name="Science">
        <title>The B73 maize genome: complexity, diversity, and dynamics.</title>
        <authorList>
            <person name="Schnable P.S."/>
            <person name="Ware D."/>
            <person name="Fulton R.S."/>
            <person name="Stein J.C."/>
            <person name="Wei F."/>
            <person name="Pasternak S."/>
            <person name="Liang C."/>
            <person name="Zhang J."/>
            <person name="Fulton L."/>
            <person name="Graves T.A."/>
            <person name="Minx P."/>
            <person name="Reily A.D."/>
            <person name="Courtney L."/>
            <person name="Kruchowski S.S."/>
            <person name="Tomlinson C."/>
            <person name="Strong C."/>
            <person name="Delehaunty K."/>
            <person name="Fronick C."/>
            <person name="Courtney B."/>
            <person name="Rock S.M."/>
            <person name="Belter E."/>
            <person name="Du F."/>
            <person name="Kim K."/>
            <person name="Abbott R.M."/>
            <person name="Cotton M."/>
            <person name="Levy A."/>
            <person name="Marchetto P."/>
            <person name="Ochoa K."/>
            <person name="Jackson S.M."/>
            <person name="Gillam B."/>
            <person name="Chen W."/>
            <person name="Yan L."/>
            <person name="Higginbotham J."/>
            <person name="Cardenas M."/>
            <person name="Waligorski J."/>
            <person name="Applebaum E."/>
            <person name="Phelps L."/>
            <person name="Falcone J."/>
            <person name="Kanchi K."/>
            <person name="Thane T."/>
            <person name="Scimone A."/>
            <person name="Thane N."/>
            <person name="Henke J."/>
            <person name="Wang T."/>
            <person name="Ruppert J."/>
            <person name="Shah N."/>
            <person name="Rotter K."/>
            <person name="Hodges J."/>
            <person name="Ingenthron E."/>
            <person name="Cordes M."/>
            <person name="Kohlberg S."/>
            <person name="Sgro J."/>
            <person name="Delgado B."/>
            <person name="Mead K."/>
            <person name="Chinwalla A."/>
            <person name="Leonard S."/>
            <person name="Crouse K."/>
            <person name="Collura K."/>
            <person name="Kudrna D."/>
            <person name="Currie J."/>
            <person name="He R."/>
            <person name="Angelova A."/>
            <person name="Rajasekar S."/>
            <person name="Mueller T."/>
            <person name="Lomeli R."/>
            <person name="Scara G."/>
            <person name="Ko A."/>
            <person name="Delaney K."/>
            <person name="Wissotski M."/>
            <person name="Lopez G."/>
            <person name="Campos D."/>
            <person name="Braidotti M."/>
            <person name="Ashley E."/>
            <person name="Golser W."/>
            <person name="Kim H."/>
            <person name="Lee S."/>
            <person name="Lin J."/>
            <person name="Dujmic Z."/>
            <person name="Kim W."/>
            <person name="Talag J."/>
            <person name="Zuccolo A."/>
            <person name="Fan C."/>
            <person name="Sebastian A."/>
            <person name="Kramer M."/>
            <person name="Spiegel L."/>
            <person name="Nascimento L."/>
            <person name="Zutavern T."/>
            <person name="Miller B."/>
            <person name="Ambroise C."/>
            <person name="Muller S."/>
            <person name="Spooner W."/>
            <person name="Narechania A."/>
            <person name="Ren L."/>
            <person name="Wei S."/>
            <person name="Kumari S."/>
            <person name="Faga B."/>
            <person name="Levy M.J."/>
            <person name="McMahan L."/>
            <person name="Van Buren P."/>
            <person name="Vaughn M.W."/>
            <person name="Ying K."/>
            <person name="Yeh C.-T."/>
            <person name="Emrich S.J."/>
            <person name="Jia Y."/>
            <person name="Kalyanaraman A."/>
            <person name="Hsia A.-P."/>
            <person name="Barbazuk W.B."/>
            <person name="Baucom R.S."/>
            <person name="Brutnell T.P."/>
            <person name="Carpita N.C."/>
            <person name="Chaparro C."/>
            <person name="Chia J.-M."/>
            <person name="Deragon J.-M."/>
            <person name="Estill J.C."/>
            <person name="Fu Y."/>
            <person name="Jeddeloh J.A."/>
            <person name="Han Y."/>
            <person name="Lee H."/>
            <person name="Li P."/>
            <person name="Lisch D.R."/>
            <person name="Liu S."/>
            <person name="Liu Z."/>
            <person name="Nagel D.H."/>
            <person name="McCann M.C."/>
            <person name="SanMiguel P."/>
            <person name="Myers A.M."/>
            <person name="Nettleton D."/>
            <person name="Nguyen J."/>
            <person name="Penning B.W."/>
            <person name="Ponnala L."/>
            <person name="Schneider K.L."/>
            <person name="Schwartz D.C."/>
            <person name="Sharma A."/>
            <person name="Soderlund C."/>
            <person name="Springer N.M."/>
            <person name="Sun Q."/>
            <person name="Wang H."/>
            <person name="Waterman M."/>
            <person name="Westerman R."/>
            <person name="Wolfgruber T.K."/>
            <person name="Yang L."/>
            <person name="Yu Y."/>
            <person name="Zhang L."/>
            <person name="Zhou S."/>
            <person name="Zhu Q."/>
            <person name="Bennetzen J.L."/>
            <person name="Dawe R.K."/>
            <person name="Jiang J."/>
            <person name="Jiang N."/>
            <person name="Presting G.G."/>
            <person name="Wessler S.R."/>
            <person name="Aluru S."/>
            <person name="Martienssen R.A."/>
            <person name="Clifton S.W."/>
            <person name="McCombie W.R."/>
            <person name="Wing R.A."/>
            <person name="Wilson R.K."/>
        </authorList>
    </citation>
    <scope>NUCLEOTIDE SEQUENCE [LARGE SCALE GENOMIC DNA]</scope>
    <source>
        <strain evidence="2">cv. B73</strain>
    </source>
</reference>
<reference evidence="1" key="3">
    <citation type="submission" date="2021-05" db="UniProtKB">
        <authorList>
            <consortium name="EnsemblPlants"/>
        </authorList>
    </citation>
    <scope>IDENTIFICATION</scope>
    <source>
        <strain evidence="1">cv. B73</strain>
    </source>
</reference>
<dbReference type="InParanoid" id="A0A804R0I7"/>
<reference evidence="1" key="2">
    <citation type="submission" date="2019-07" db="EMBL/GenBank/DDBJ databases">
        <authorList>
            <person name="Seetharam A."/>
            <person name="Woodhouse M."/>
            <person name="Cannon E."/>
        </authorList>
    </citation>
    <scope>NUCLEOTIDE SEQUENCE [LARGE SCALE GENOMIC DNA]</scope>
    <source>
        <strain evidence="1">cv. B73</strain>
    </source>
</reference>
<dbReference type="Proteomes" id="UP000007305">
    <property type="component" value="Chromosome 9"/>
</dbReference>